<dbReference type="Proteomes" id="UP000095237">
    <property type="component" value="Unassembled WGS sequence"/>
</dbReference>
<dbReference type="EC" id="2.7.8.8" evidence="4"/>
<keyword evidence="10" id="KW-0443">Lipid metabolism</keyword>
<dbReference type="InterPro" id="IPR048254">
    <property type="entry name" value="CDP_ALCOHOL_P_TRANSF_CS"/>
</dbReference>
<gene>
    <name evidence="17" type="ORF">ATZ36_10580</name>
</gene>
<evidence type="ECO:0000256" key="12">
    <source>
        <dbReference type="ARBA" id="ARBA00023209"/>
    </source>
</evidence>
<protein>
    <recommendedName>
        <fullName evidence="5">CDP-diacylglycerol--serine O-phosphatidyltransferase</fullName>
        <ecNumber evidence="4">2.7.8.8</ecNumber>
    </recommendedName>
    <alternativeName>
        <fullName evidence="14">Phosphatidylserine synthase</fullName>
    </alternativeName>
</protein>
<keyword evidence="6" id="KW-0444">Lipid biosynthesis</keyword>
<comment type="catalytic activity">
    <reaction evidence="1">
        <text>a CDP-1,2-diacyl-sn-glycerol + L-serine = a 1,2-diacyl-sn-glycero-3-phospho-L-serine + CMP + H(+)</text>
        <dbReference type="Rhea" id="RHEA:16913"/>
        <dbReference type="ChEBI" id="CHEBI:15378"/>
        <dbReference type="ChEBI" id="CHEBI:33384"/>
        <dbReference type="ChEBI" id="CHEBI:57262"/>
        <dbReference type="ChEBI" id="CHEBI:58332"/>
        <dbReference type="ChEBI" id="CHEBI:60377"/>
        <dbReference type="EC" id="2.7.8.8"/>
    </reaction>
</comment>
<feature type="transmembrane region" description="Helical" evidence="16">
    <location>
        <begin position="209"/>
        <end position="224"/>
    </location>
</feature>
<evidence type="ECO:0000256" key="1">
    <source>
        <dbReference type="ARBA" id="ARBA00000287"/>
    </source>
</evidence>
<dbReference type="EMBL" id="LNVX01000788">
    <property type="protein sequence ID" value="OEG69260.1"/>
    <property type="molecule type" value="Genomic_DNA"/>
</dbReference>
<dbReference type="InterPro" id="IPR000462">
    <property type="entry name" value="CDP-OH_P_trans"/>
</dbReference>
<keyword evidence="9 16" id="KW-1133">Transmembrane helix</keyword>
<name>A0A1E5IFN6_ENDTX</name>
<comment type="subcellular location">
    <subcellularLocation>
        <location evidence="2">Endomembrane system</location>
        <topology evidence="2">Multi-pass membrane protein</topology>
    </subcellularLocation>
</comment>
<evidence type="ECO:0000256" key="8">
    <source>
        <dbReference type="ARBA" id="ARBA00022692"/>
    </source>
</evidence>
<keyword evidence="13" id="KW-1208">Phospholipid metabolism</keyword>
<dbReference type="PROSITE" id="PS00379">
    <property type="entry name" value="CDP_ALCOHOL_P_TRANSF"/>
    <property type="match status" value="1"/>
</dbReference>
<evidence type="ECO:0000313" key="18">
    <source>
        <dbReference type="Proteomes" id="UP000095237"/>
    </source>
</evidence>
<feature type="transmembrane region" description="Helical" evidence="16">
    <location>
        <begin position="35"/>
        <end position="52"/>
    </location>
</feature>
<evidence type="ECO:0000256" key="5">
    <source>
        <dbReference type="ARBA" id="ARBA00017171"/>
    </source>
</evidence>
<dbReference type="GO" id="GO:0003882">
    <property type="term" value="F:CDP-diacylglycerol-serine O-phosphatidyltransferase activity"/>
    <property type="evidence" value="ECO:0007669"/>
    <property type="project" value="UniProtKB-EC"/>
</dbReference>
<dbReference type="GO" id="GO:0008654">
    <property type="term" value="P:phospholipid biosynthetic process"/>
    <property type="evidence" value="ECO:0007669"/>
    <property type="project" value="UniProtKB-KW"/>
</dbReference>
<evidence type="ECO:0000256" key="15">
    <source>
        <dbReference type="RuleBase" id="RU003750"/>
    </source>
</evidence>
<feature type="transmembrane region" description="Helical" evidence="16">
    <location>
        <begin position="230"/>
        <end position="251"/>
    </location>
</feature>
<keyword evidence="18" id="KW-1185">Reference proteome</keyword>
<dbReference type="GO" id="GO:0016020">
    <property type="term" value="C:membrane"/>
    <property type="evidence" value="ECO:0007669"/>
    <property type="project" value="InterPro"/>
</dbReference>
<evidence type="ECO:0000256" key="10">
    <source>
        <dbReference type="ARBA" id="ARBA00023098"/>
    </source>
</evidence>
<dbReference type="InterPro" id="IPR004533">
    <property type="entry name" value="CDP-diaglyc--ser_O-PTrfase"/>
</dbReference>
<dbReference type="PANTHER" id="PTHR14269:SF61">
    <property type="entry name" value="CDP-DIACYLGLYCEROL--SERINE O-PHOSPHATIDYLTRANSFERASE"/>
    <property type="match status" value="1"/>
</dbReference>
<evidence type="ECO:0000256" key="14">
    <source>
        <dbReference type="ARBA" id="ARBA00032361"/>
    </source>
</evidence>
<evidence type="ECO:0000256" key="2">
    <source>
        <dbReference type="ARBA" id="ARBA00004127"/>
    </source>
</evidence>
<dbReference type="PANTHER" id="PTHR14269">
    <property type="entry name" value="CDP-DIACYLGLYCEROL--GLYCEROL-3-PHOSPHATE 3-PHOSPHATIDYLTRANSFERASE-RELATED"/>
    <property type="match status" value="1"/>
</dbReference>
<dbReference type="AlphaFoldDB" id="A0A1E5IFN6"/>
<feature type="transmembrane region" description="Helical" evidence="16">
    <location>
        <begin position="9"/>
        <end position="29"/>
    </location>
</feature>
<evidence type="ECO:0000256" key="9">
    <source>
        <dbReference type="ARBA" id="ARBA00022989"/>
    </source>
</evidence>
<reference evidence="17 18" key="1">
    <citation type="submission" date="2015-11" db="EMBL/GenBank/DDBJ databases">
        <title>Evidence for parallel genomic evolution in an endosymbiosis of termite gut flagellates.</title>
        <authorList>
            <person name="Zheng H."/>
        </authorList>
    </citation>
    <scope>NUCLEOTIDE SEQUENCE [LARGE SCALE GENOMIC DNA]</scope>
    <source>
        <strain evidence="17 18">CET450</strain>
    </source>
</reference>
<dbReference type="NCBIfam" id="TIGR00473">
    <property type="entry name" value="pssA"/>
    <property type="match status" value="1"/>
</dbReference>
<dbReference type="InterPro" id="IPR043130">
    <property type="entry name" value="CDP-OH_PTrfase_TM_dom"/>
</dbReference>
<organism evidence="17 18">
    <name type="scientific">Endomicrobium trichonymphae</name>
    <dbReference type="NCBI Taxonomy" id="1408204"/>
    <lineage>
        <taxon>Bacteria</taxon>
        <taxon>Pseudomonadati</taxon>
        <taxon>Elusimicrobiota</taxon>
        <taxon>Endomicrobiia</taxon>
        <taxon>Endomicrobiales</taxon>
        <taxon>Endomicrobiaceae</taxon>
        <taxon>Candidatus Endomicrobiellum</taxon>
    </lineage>
</organism>
<keyword evidence="12" id="KW-0594">Phospholipid biosynthesis</keyword>
<keyword evidence="8 16" id="KW-0812">Transmembrane</keyword>
<dbReference type="InterPro" id="IPR050324">
    <property type="entry name" value="CDP-alcohol_PTase-I"/>
</dbReference>
<proteinExistence type="inferred from homology"/>
<feature type="transmembrane region" description="Helical" evidence="16">
    <location>
        <begin position="174"/>
        <end position="197"/>
    </location>
</feature>
<keyword evidence="7 15" id="KW-0808">Transferase</keyword>
<feature type="transmembrane region" description="Helical" evidence="16">
    <location>
        <begin position="129"/>
        <end position="154"/>
    </location>
</feature>
<evidence type="ECO:0000256" key="7">
    <source>
        <dbReference type="ARBA" id="ARBA00022679"/>
    </source>
</evidence>
<dbReference type="Pfam" id="PF01066">
    <property type="entry name" value="CDP-OH_P_transf"/>
    <property type="match status" value="1"/>
</dbReference>
<dbReference type="Gene3D" id="1.20.120.1760">
    <property type="match status" value="1"/>
</dbReference>
<evidence type="ECO:0000256" key="6">
    <source>
        <dbReference type="ARBA" id="ARBA00022516"/>
    </source>
</evidence>
<evidence type="ECO:0000256" key="4">
    <source>
        <dbReference type="ARBA" id="ARBA00013174"/>
    </source>
</evidence>
<accession>A0A1E5IFN6</accession>
<evidence type="ECO:0000256" key="16">
    <source>
        <dbReference type="SAM" id="Phobius"/>
    </source>
</evidence>
<evidence type="ECO:0000256" key="11">
    <source>
        <dbReference type="ARBA" id="ARBA00023136"/>
    </source>
</evidence>
<evidence type="ECO:0000256" key="13">
    <source>
        <dbReference type="ARBA" id="ARBA00023264"/>
    </source>
</evidence>
<comment type="similarity">
    <text evidence="3 15">Belongs to the CDP-alcohol phosphatidyltransferase class-I family.</text>
</comment>
<dbReference type="PROSITE" id="PS51257">
    <property type="entry name" value="PROKAR_LIPOPROTEIN"/>
    <property type="match status" value="1"/>
</dbReference>
<evidence type="ECO:0000256" key="3">
    <source>
        <dbReference type="ARBA" id="ARBA00010441"/>
    </source>
</evidence>
<dbReference type="GO" id="GO:0012505">
    <property type="term" value="C:endomembrane system"/>
    <property type="evidence" value="ECO:0007669"/>
    <property type="project" value="UniProtKB-SubCell"/>
</dbReference>
<comment type="caution">
    <text evidence="17">The sequence shown here is derived from an EMBL/GenBank/DDBJ whole genome shotgun (WGS) entry which is preliminary data.</text>
</comment>
<keyword evidence="11 16" id="KW-0472">Membrane</keyword>
<evidence type="ECO:0000313" key="17">
    <source>
        <dbReference type="EMBL" id="OEG69260.1"/>
    </source>
</evidence>
<sequence>MSEKLKKGIYIMPSLFTCGNISCGCLSVISSINGNFTKAAWLLIFAIAFDMMDGRIARLTKTTSEFGVQLDSLSDLTSFGIAPSIMIYQLVLNSMGKIGQSIAVLFVLCSALRLAKFNIRANDKEVHSFFMGLPTPASAGLLISFVLSYELFIADPGQSLTFKTIPILMKSMPVFFKTMPVVMMLLSLLMVSNVPYISFKKMEFSKPKVFRLLILMVFLIWLIITFPQNIIFIFFTLYAFSGIFTYATKYWKIFKRIYSSKVEKKNNGN</sequence>